<accession>F0J1S2</accession>
<evidence type="ECO:0000313" key="3">
    <source>
        <dbReference type="Proteomes" id="UP000007100"/>
    </source>
</evidence>
<evidence type="ECO:0000256" key="1">
    <source>
        <dbReference type="SAM" id="MobiDB-lite"/>
    </source>
</evidence>
<evidence type="ECO:0008006" key="4">
    <source>
        <dbReference type="Google" id="ProtNLM"/>
    </source>
</evidence>
<dbReference type="AlphaFoldDB" id="F0J1S2"/>
<keyword evidence="3" id="KW-1185">Reference proteome</keyword>
<dbReference type="EMBL" id="AP012035">
    <property type="protein sequence ID" value="BAJ81815.1"/>
    <property type="molecule type" value="Genomic_DNA"/>
</dbReference>
<organism evidence="2 3">
    <name type="scientific">Acidiphilium multivorum (strain DSM 11245 / JCM 8867 / NBRC 100883 / AIU 301)</name>
    <dbReference type="NCBI Taxonomy" id="926570"/>
    <lineage>
        <taxon>Bacteria</taxon>
        <taxon>Pseudomonadati</taxon>
        <taxon>Pseudomonadota</taxon>
        <taxon>Alphaproteobacteria</taxon>
        <taxon>Acetobacterales</taxon>
        <taxon>Acidocellaceae</taxon>
        <taxon>Acidiphilium</taxon>
    </lineage>
</organism>
<feature type="compositionally biased region" description="Polar residues" evidence="1">
    <location>
        <begin position="20"/>
        <end position="29"/>
    </location>
</feature>
<feature type="region of interest" description="Disordered" evidence="1">
    <location>
        <begin position="1"/>
        <end position="68"/>
    </location>
</feature>
<dbReference type="Proteomes" id="UP000007100">
    <property type="component" value="Chromosome"/>
</dbReference>
<dbReference type="KEGG" id="amv:ACMV_24680"/>
<evidence type="ECO:0000313" key="2">
    <source>
        <dbReference type="EMBL" id="BAJ81815.1"/>
    </source>
</evidence>
<reference evidence="2 3" key="1">
    <citation type="submission" date="2010-12" db="EMBL/GenBank/DDBJ databases">
        <title>Whole genome sequence of Acidiphilium multivorum AIU301.</title>
        <authorList>
            <person name="Narita-Yamada S."/>
            <person name="Nakamura S."/>
            <person name="Ito N."/>
            <person name="Takarada H."/>
            <person name="Katano Y."/>
            <person name="Nakazawa H."/>
            <person name="Hosoyama A."/>
            <person name="Yamada R."/>
            <person name="Fujita N."/>
        </authorList>
    </citation>
    <scope>NUCLEOTIDE SEQUENCE [LARGE SCALE GENOMIC DNA]</scope>
    <source>
        <strain evidence="3">DSM 11245 / JCM 8867 / AIU301</strain>
    </source>
</reference>
<gene>
    <name evidence="2" type="ordered locus">ACMV_24680</name>
</gene>
<feature type="compositionally biased region" description="Basic residues" evidence="1">
    <location>
        <begin position="39"/>
        <end position="52"/>
    </location>
</feature>
<name>F0J1S2_ACIMA</name>
<protein>
    <recommendedName>
        <fullName evidence="4">Transposase</fullName>
    </recommendedName>
</protein>
<sequence length="68" mass="7244">MMLDRERTGQGASHTAAVIDSQSVKTTESGGIRDTTQARRSRLQASRHGRCRRSGDQAPGPFGGHPGP</sequence>
<dbReference type="HOGENOM" id="CLU_2784466_0_0_5"/>
<proteinExistence type="predicted"/>